<reference evidence="7 9" key="2">
    <citation type="submission" date="2018-07" db="EMBL/GenBank/DDBJ databases">
        <title>Complete genome of the Arcobacter trophiarum type strain LMG 25534.</title>
        <authorList>
            <person name="Miller W.G."/>
            <person name="Yee E."/>
        </authorList>
    </citation>
    <scope>NUCLEOTIDE SEQUENCE [LARGE SCALE GENOMIC DNA]</scope>
    <source>
        <strain evidence="7 9">LMG 25534</strain>
    </source>
</reference>
<dbReference type="Gene3D" id="1.10.287.950">
    <property type="entry name" value="Methyl-accepting chemotaxis protein"/>
    <property type="match status" value="1"/>
</dbReference>
<dbReference type="GO" id="GO:0004888">
    <property type="term" value="F:transmembrane signaling receptor activity"/>
    <property type="evidence" value="ECO:0007669"/>
    <property type="project" value="TreeGrafter"/>
</dbReference>
<evidence type="ECO:0000256" key="2">
    <source>
        <dbReference type="ARBA" id="ARBA00029447"/>
    </source>
</evidence>
<evidence type="ECO:0000313" key="7">
    <source>
        <dbReference type="EMBL" id="AXK49003.1"/>
    </source>
</evidence>
<keyword evidence="4" id="KW-0812">Transmembrane</keyword>
<dbReference type="SMART" id="SM00283">
    <property type="entry name" value="MA"/>
    <property type="match status" value="1"/>
</dbReference>
<name>A0AAD0QJG4_9BACT</name>
<dbReference type="RefSeq" id="WP_115428507.1">
    <property type="nucleotide sequence ID" value="NZ_CP031367.1"/>
</dbReference>
<evidence type="ECO:0000259" key="5">
    <source>
        <dbReference type="PROSITE" id="PS50111"/>
    </source>
</evidence>
<evidence type="ECO:0000256" key="3">
    <source>
        <dbReference type="PROSITE-ProRule" id="PRU00284"/>
    </source>
</evidence>
<dbReference type="GO" id="GO:0007165">
    <property type="term" value="P:signal transduction"/>
    <property type="evidence" value="ECO:0007669"/>
    <property type="project" value="UniProtKB-KW"/>
</dbReference>
<dbReference type="Pfam" id="PF00015">
    <property type="entry name" value="MCPsignal"/>
    <property type="match status" value="1"/>
</dbReference>
<organism evidence="7 9">
    <name type="scientific">Aliarcobacter trophiarum LMG 25534</name>
    <dbReference type="NCBI Taxonomy" id="1032241"/>
    <lineage>
        <taxon>Bacteria</taxon>
        <taxon>Pseudomonadati</taxon>
        <taxon>Campylobacterota</taxon>
        <taxon>Epsilonproteobacteria</taxon>
        <taxon>Campylobacterales</taxon>
        <taxon>Arcobacteraceae</taxon>
        <taxon>Aliarcobacter</taxon>
    </lineage>
</organism>
<dbReference type="Pfam" id="PF17201">
    <property type="entry name" value="Cache_3-Cache_2"/>
    <property type="match status" value="1"/>
</dbReference>
<dbReference type="Proteomes" id="UP000289132">
    <property type="component" value="Unassembled WGS sequence"/>
</dbReference>
<feature type="domain" description="Methyl-accepting transducer" evidence="5">
    <location>
        <begin position="461"/>
        <end position="690"/>
    </location>
</feature>
<dbReference type="KEGG" id="atp:ATR_1140"/>
<sequence>MNFIQKSITAKVIVASVLAVIISMTVLSFFVINNTFSTMKKNHEEFLNKETNLILENISTFNTVAILGANSIGDLFDSMLLGIDVDYNTTIQIGENKTPLLHINNKAINLNYDIVDYFQKVSNGSVATIFVKSGDDFIRVSTNVKKEDGSRAIGTKLDKTHPSYKNLIKGESFTGKALLFGKEYMSKYIPIKKDGKIIAVSYIGFDITNDMQEFKKSIESKTIAKSGYYKILNIEDNFEIENSEDYLIISKSYDAWNWKIVSVVKYKEILESAYKTMYMIIFVSIIATILLSFAIFFTLKLALKSLKDIQNSLGSFFNYLNKKSNSVELINISTVDEFGEIARQINDNIKLVEISLKEDKEFIDEAILVLNEFSNGDFNQRLKINISNPALNNLKNVLNSMATNLEKNIVNILEVLKEYSKYDYTKEIENRDYKAHLLNLVDGINSLSSSIKSMLNESKNMGLELEKSSKTLLENVDNLNLSANTTATSLEETSASIEEITSNIRNSNLAISNIANISKELQDKTKKGEDMANKTSSAMQEINSSVLTINDAIGVIDQIAFQTNILSLNAAVEAATAGEAGKGFAVVAQEVRNLANRSAEAANEIKDIVQRATSLANSGKDIAQAMINDYQNLSSNIESSTNLILDIEHSSKEQLLGVEQINSTIDKLDSQTQQNAIVSSRTKEIALDTEKKAKELVQNSLRMKF</sequence>
<evidence type="ECO:0000256" key="4">
    <source>
        <dbReference type="SAM" id="Phobius"/>
    </source>
</evidence>
<protein>
    <submittedName>
        <fullName evidence="7">Cache sensor-containing MCP-domain signal transduction protein</fullName>
    </submittedName>
    <submittedName>
        <fullName evidence="8">Chemotaxis protein</fullName>
    </submittedName>
</protein>
<dbReference type="InterPro" id="IPR033462">
    <property type="entry name" value="Cache_3-Cache_2"/>
</dbReference>
<dbReference type="PROSITE" id="PS50885">
    <property type="entry name" value="HAMP"/>
    <property type="match status" value="1"/>
</dbReference>
<keyword evidence="10" id="KW-1185">Reference proteome</keyword>
<dbReference type="EMBL" id="PDKD01000002">
    <property type="protein sequence ID" value="RXJ92733.1"/>
    <property type="molecule type" value="Genomic_DNA"/>
</dbReference>
<dbReference type="GO" id="GO:0005886">
    <property type="term" value="C:plasma membrane"/>
    <property type="evidence" value="ECO:0007669"/>
    <property type="project" value="TreeGrafter"/>
</dbReference>
<dbReference type="Proteomes" id="UP000254504">
    <property type="component" value="Chromosome"/>
</dbReference>
<dbReference type="GO" id="GO:0006935">
    <property type="term" value="P:chemotaxis"/>
    <property type="evidence" value="ECO:0007669"/>
    <property type="project" value="UniProtKB-KW"/>
</dbReference>
<evidence type="ECO:0000256" key="1">
    <source>
        <dbReference type="ARBA" id="ARBA00022500"/>
    </source>
</evidence>
<dbReference type="InterPro" id="IPR003660">
    <property type="entry name" value="HAMP_dom"/>
</dbReference>
<dbReference type="SUPFAM" id="SSF58104">
    <property type="entry name" value="Methyl-accepting chemotaxis protein (MCP) signaling domain"/>
    <property type="match status" value="1"/>
</dbReference>
<keyword evidence="4" id="KW-0472">Membrane</keyword>
<evidence type="ECO:0000313" key="10">
    <source>
        <dbReference type="Proteomes" id="UP000289132"/>
    </source>
</evidence>
<dbReference type="PROSITE" id="PS50111">
    <property type="entry name" value="CHEMOTAXIS_TRANSDUC_2"/>
    <property type="match status" value="1"/>
</dbReference>
<evidence type="ECO:0000259" key="6">
    <source>
        <dbReference type="PROSITE" id="PS50885"/>
    </source>
</evidence>
<evidence type="ECO:0000313" key="9">
    <source>
        <dbReference type="Proteomes" id="UP000254504"/>
    </source>
</evidence>
<dbReference type="PANTHER" id="PTHR43531:SF11">
    <property type="entry name" value="METHYL-ACCEPTING CHEMOTAXIS PROTEIN 3"/>
    <property type="match status" value="1"/>
</dbReference>
<dbReference type="EMBL" id="CP031367">
    <property type="protein sequence ID" value="AXK49003.1"/>
    <property type="molecule type" value="Genomic_DNA"/>
</dbReference>
<gene>
    <name evidence="7" type="ORF">ATR_1140</name>
    <name evidence="8" type="ORF">CRU87_02825</name>
</gene>
<proteinExistence type="inferred from homology"/>
<keyword evidence="3" id="KW-0807">Transducer</keyword>
<dbReference type="InterPro" id="IPR051310">
    <property type="entry name" value="MCP_chemotaxis"/>
</dbReference>
<evidence type="ECO:0000313" key="8">
    <source>
        <dbReference type="EMBL" id="RXJ92733.1"/>
    </source>
</evidence>
<reference evidence="8 10" key="1">
    <citation type="submission" date="2017-10" db="EMBL/GenBank/DDBJ databases">
        <title>Genomics of the genus Arcobacter.</title>
        <authorList>
            <person name="Perez-Cataluna A."/>
            <person name="Figueras M.J."/>
        </authorList>
    </citation>
    <scope>NUCLEOTIDE SEQUENCE [LARGE SCALE GENOMIC DNA]</scope>
    <source>
        <strain evidence="8 10">LMG 25534</strain>
    </source>
</reference>
<keyword evidence="1" id="KW-0145">Chemotaxis</keyword>
<dbReference type="AlphaFoldDB" id="A0AAD0QJG4"/>
<keyword evidence="4" id="KW-1133">Transmembrane helix</keyword>
<dbReference type="SUPFAM" id="SSF103190">
    <property type="entry name" value="Sensory domain-like"/>
    <property type="match status" value="1"/>
</dbReference>
<dbReference type="InterPro" id="IPR004089">
    <property type="entry name" value="MCPsignal_dom"/>
</dbReference>
<comment type="similarity">
    <text evidence="2">Belongs to the methyl-accepting chemotaxis (MCP) protein family.</text>
</comment>
<feature type="domain" description="HAMP" evidence="6">
    <location>
        <begin position="363"/>
        <end position="410"/>
    </location>
</feature>
<dbReference type="PANTHER" id="PTHR43531">
    <property type="entry name" value="PROTEIN ICFG"/>
    <property type="match status" value="1"/>
</dbReference>
<accession>A0AAD0QJG4</accession>
<dbReference type="InterPro" id="IPR029151">
    <property type="entry name" value="Sensor-like_sf"/>
</dbReference>
<feature type="transmembrane region" description="Helical" evidence="4">
    <location>
        <begin position="277"/>
        <end position="299"/>
    </location>
</feature>
<feature type="transmembrane region" description="Helical" evidence="4">
    <location>
        <begin position="12"/>
        <end position="32"/>
    </location>
</feature>